<dbReference type="Proteomes" id="UP000295701">
    <property type="component" value="Unassembled WGS sequence"/>
</dbReference>
<evidence type="ECO:0000313" key="14">
    <source>
        <dbReference type="Proteomes" id="UP000295701"/>
    </source>
</evidence>
<dbReference type="Gene3D" id="3.30.70.100">
    <property type="match status" value="1"/>
</dbReference>
<dbReference type="OrthoDB" id="9814206at2"/>
<feature type="domain" description="Mechanosensitive ion channel transmembrane helices 2/3" evidence="11">
    <location>
        <begin position="511"/>
        <end position="548"/>
    </location>
</feature>
<dbReference type="InterPro" id="IPR011014">
    <property type="entry name" value="MscS_channel_TM-2"/>
</dbReference>
<proteinExistence type="inferred from homology"/>
<protein>
    <submittedName>
        <fullName evidence="13">Mechanosensitive ion channel</fullName>
    </submittedName>
</protein>
<sequence>MTAIIRLVAAFLLAASFVPAVQAQSLFPGQDAPAETTSPQEERSAVDLLIDVISDDAARAELIERLSAAQDASEAATLAPEDAAADEDDSFGRRIATVTQDLAATITDDIATFWARLAAAPNTFAGLSSLSPGAFISAVSDLLIIFVVTVGVFIALRSRAKIRFRRFGAEADGAPVAKAIGLYFASAALDLATVLCAWVIGYVLAATLLGGYGSVGIRQSLYLNAFLVVETLKVGLRMVLSPSTRCLRPLPIGDRAARYLSTRIGLIVSIVGYGSLLIVPIVNRQASYAAGRAVTAVLALTVLALALWMVLRHRRDVTRWLIGEDRGIKRRGSVRFLARNWHWPVLIYLLGIFAVALAGPSRAIFSTLFTSGQVILTIVAGIAVAGLLTGWMKRGIALPDALTQRIPLLQSRVNKFVPAVLFVIRTIIVIFVVAVALDALGFFDLREILAGDLGLRLTGTTITVVLVLIVAFAIWLALTSYVEYRLNPAYGQIATPRENTLLTLARNAGTIALVVVTLMIVLAEIGLNIAPLLASAGVLGLAIGFGAQKLVQDIITGLFIQFENAINVGDVISAGTATGVVERLTIRSVSIRDVSGVYHIIPFSSVDMVSNFMRDFSYALIDMGIAYREDVADAKRAMHDAFDELRADPEKGALILDDMEWFGVDAFADSAVICRVRIKTVAGQQWAITRAYNEILKRIFDARGIEIPFPHQTIYLGERKDGSTQTFHLTRDDKDAAAE</sequence>
<feature type="chain" id="PRO_5020936580" evidence="8">
    <location>
        <begin position="24"/>
        <end position="739"/>
    </location>
</feature>
<evidence type="ECO:0000259" key="10">
    <source>
        <dbReference type="Pfam" id="PF21082"/>
    </source>
</evidence>
<dbReference type="InterPro" id="IPR045276">
    <property type="entry name" value="YbiO_bact"/>
</dbReference>
<dbReference type="PANTHER" id="PTHR30460">
    <property type="entry name" value="MODERATE CONDUCTANCE MECHANOSENSITIVE CHANNEL YBIO"/>
    <property type="match status" value="1"/>
</dbReference>
<dbReference type="Pfam" id="PF00924">
    <property type="entry name" value="MS_channel_2nd"/>
    <property type="match status" value="1"/>
</dbReference>
<evidence type="ECO:0000259" key="12">
    <source>
        <dbReference type="Pfam" id="PF25392"/>
    </source>
</evidence>
<feature type="transmembrane region" description="Helical" evidence="7">
    <location>
        <begin position="503"/>
        <end position="523"/>
    </location>
</feature>
<feature type="signal peptide" evidence="8">
    <location>
        <begin position="1"/>
        <end position="23"/>
    </location>
</feature>
<feature type="transmembrane region" description="Helical" evidence="7">
    <location>
        <begin position="188"/>
        <end position="209"/>
    </location>
</feature>
<dbReference type="PANTHER" id="PTHR30460:SF0">
    <property type="entry name" value="MODERATE CONDUCTANCE MECHANOSENSITIVE CHANNEL YBIO"/>
    <property type="match status" value="1"/>
</dbReference>
<evidence type="ECO:0000259" key="11">
    <source>
        <dbReference type="Pfam" id="PF21088"/>
    </source>
</evidence>
<keyword evidence="8" id="KW-0732">Signal</keyword>
<feature type="transmembrane region" description="Helical" evidence="7">
    <location>
        <begin position="134"/>
        <end position="156"/>
    </location>
</feature>
<dbReference type="GO" id="GO:0008381">
    <property type="term" value="F:mechanosensitive monoatomic ion channel activity"/>
    <property type="evidence" value="ECO:0007669"/>
    <property type="project" value="InterPro"/>
</dbReference>
<evidence type="ECO:0000313" key="13">
    <source>
        <dbReference type="EMBL" id="TDL81504.1"/>
    </source>
</evidence>
<evidence type="ECO:0000256" key="3">
    <source>
        <dbReference type="ARBA" id="ARBA00022475"/>
    </source>
</evidence>
<feature type="domain" description="Mechanosensitive ion channel MscS C-terminal" evidence="10">
    <location>
        <begin position="621"/>
        <end position="707"/>
    </location>
</feature>
<feature type="domain" description="Mechanosensitive ion channel MscS" evidence="9">
    <location>
        <begin position="550"/>
        <end position="612"/>
    </location>
</feature>
<evidence type="ECO:0000256" key="1">
    <source>
        <dbReference type="ARBA" id="ARBA00004651"/>
    </source>
</evidence>
<feature type="transmembrane region" description="Helical" evidence="7">
    <location>
        <begin position="288"/>
        <end position="311"/>
    </location>
</feature>
<dbReference type="InterPro" id="IPR049278">
    <property type="entry name" value="MS_channel_C"/>
</dbReference>
<organism evidence="13 14">
    <name type="scientific">Palleronia sediminis</name>
    <dbReference type="NCBI Taxonomy" id="2547833"/>
    <lineage>
        <taxon>Bacteria</taxon>
        <taxon>Pseudomonadati</taxon>
        <taxon>Pseudomonadota</taxon>
        <taxon>Alphaproteobacteria</taxon>
        <taxon>Rhodobacterales</taxon>
        <taxon>Roseobacteraceae</taxon>
        <taxon>Palleronia</taxon>
    </lineage>
</organism>
<dbReference type="Pfam" id="PF25392">
    <property type="entry name" value="MS_channel_TM1"/>
    <property type="match status" value="1"/>
</dbReference>
<evidence type="ECO:0000256" key="5">
    <source>
        <dbReference type="ARBA" id="ARBA00022989"/>
    </source>
</evidence>
<keyword evidence="5 7" id="KW-1133">Transmembrane helix</keyword>
<gene>
    <name evidence="13" type="ORF">E2L08_05130</name>
</gene>
<feature type="transmembrane region" description="Helical" evidence="7">
    <location>
        <begin position="457"/>
        <end position="482"/>
    </location>
</feature>
<feature type="transmembrane region" description="Helical" evidence="7">
    <location>
        <begin position="221"/>
        <end position="240"/>
    </location>
</feature>
<keyword evidence="3" id="KW-1003">Cell membrane</keyword>
<evidence type="ECO:0000259" key="9">
    <source>
        <dbReference type="Pfam" id="PF00924"/>
    </source>
</evidence>
<dbReference type="InterPro" id="IPR023408">
    <property type="entry name" value="MscS_beta-dom_sf"/>
</dbReference>
<keyword evidence="14" id="KW-1185">Reference proteome</keyword>
<evidence type="ECO:0000256" key="4">
    <source>
        <dbReference type="ARBA" id="ARBA00022692"/>
    </source>
</evidence>
<dbReference type="Gene3D" id="2.30.30.60">
    <property type="match status" value="1"/>
</dbReference>
<dbReference type="SUPFAM" id="SSF82861">
    <property type="entry name" value="Mechanosensitive channel protein MscS (YggB), transmembrane region"/>
    <property type="match status" value="1"/>
</dbReference>
<feature type="transmembrane region" description="Helical" evidence="7">
    <location>
        <begin position="529"/>
        <end position="547"/>
    </location>
</feature>
<feature type="transmembrane region" description="Helical" evidence="7">
    <location>
        <begin position="260"/>
        <end position="282"/>
    </location>
</feature>
<dbReference type="InterPro" id="IPR057485">
    <property type="entry name" value="YbiO-like_TM1"/>
</dbReference>
<comment type="caution">
    <text evidence="13">The sequence shown here is derived from an EMBL/GenBank/DDBJ whole genome shotgun (WGS) entry which is preliminary data.</text>
</comment>
<dbReference type="InterPro" id="IPR049142">
    <property type="entry name" value="MS_channel_1st"/>
</dbReference>
<dbReference type="RefSeq" id="WP_133395992.1">
    <property type="nucleotide sequence ID" value="NZ_SNAA01000004.1"/>
</dbReference>
<dbReference type="GO" id="GO:0005886">
    <property type="term" value="C:plasma membrane"/>
    <property type="evidence" value="ECO:0007669"/>
    <property type="project" value="UniProtKB-SubCell"/>
</dbReference>
<evidence type="ECO:0000256" key="6">
    <source>
        <dbReference type="ARBA" id="ARBA00023136"/>
    </source>
</evidence>
<feature type="transmembrane region" description="Helical" evidence="7">
    <location>
        <begin position="345"/>
        <end position="365"/>
    </location>
</feature>
<comment type="similarity">
    <text evidence="2">Belongs to the MscS (TC 1.A.23) family.</text>
</comment>
<dbReference type="SUPFAM" id="SSF82689">
    <property type="entry name" value="Mechanosensitive channel protein MscS (YggB), C-terminal domain"/>
    <property type="match status" value="1"/>
</dbReference>
<reference evidence="13 14" key="1">
    <citation type="submission" date="2019-03" db="EMBL/GenBank/DDBJ databases">
        <title>Primorskyibacter sp. SS33 isolated from sediments.</title>
        <authorList>
            <person name="Xunke S."/>
        </authorList>
    </citation>
    <scope>NUCLEOTIDE SEQUENCE [LARGE SCALE GENOMIC DNA]</scope>
    <source>
        <strain evidence="13 14">SS33</strain>
    </source>
</reference>
<name>A0A4R6AEW6_9RHOB</name>
<comment type="subcellular location">
    <subcellularLocation>
        <location evidence="1">Cell membrane</location>
        <topology evidence="1">Multi-pass membrane protein</topology>
    </subcellularLocation>
</comment>
<dbReference type="AlphaFoldDB" id="A0A4R6AEW6"/>
<evidence type="ECO:0000256" key="7">
    <source>
        <dbReference type="SAM" id="Phobius"/>
    </source>
</evidence>
<dbReference type="InterPro" id="IPR006685">
    <property type="entry name" value="MscS_channel_2nd"/>
</dbReference>
<feature type="transmembrane region" description="Helical" evidence="7">
    <location>
        <begin position="371"/>
        <end position="392"/>
    </location>
</feature>
<dbReference type="Pfam" id="PF21088">
    <property type="entry name" value="MS_channel_1st"/>
    <property type="match status" value="1"/>
</dbReference>
<keyword evidence="4 7" id="KW-0812">Transmembrane</keyword>
<feature type="domain" description="Moderate conductance mechanosensitive channel YbiO-like transmembrane helix 1" evidence="12">
    <location>
        <begin position="371"/>
        <end position="446"/>
    </location>
</feature>
<feature type="transmembrane region" description="Helical" evidence="7">
    <location>
        <begin position="413"/>
        <end position="437"/>
    </location>
</feature>
<keyword evidence="6 7" id="KW-0472">Membrane</keyword>
<dbReference type="InterPro" id="IPR010920">
    <property type="entry name" value="LSM_dom_sf"/>
</dbReference>
<dbReference type="Pfam" id="PF21082">
    <property type="entry name" value="MS_channel_3rd"/>
    <property type="match status" value="1"/>
</dbReference>
<dbReference type="EMBL" id="SNAA01000004">
    <property type="protein sequence ID" value="TDL81504.1"/>
    <property type="molecule type" value="Genomic_DNA"/>
</dbReference>
<dbReference type="InterPro" id="IPR011066">
    <property type="entry name" value="MscS_channel_C_sf"/>
</dbReference>
<evidence type="ECO:0000256" key="2">
    <source>
        <dbReference type="ARBA" id="ARBA00008017"/>
    </source>
</evidence>
<dbReference type="SUPFAM" id="SSF50182">
    <property type="entry name" value="Sm-like ribonucleoproteins"/>
    <property type="match status" value="1"/>
</dbReference>
<evidence type="ECO:0000256" key="8">
    <source>
        <dbReference type="SAM" id="SignalP"/>
    </source>
</evidence>
<accession>A0A4R6AEW6</accession>
<dbReference type="Gene3D" id="1.10.287.1260">
    <property type="match status" value="1"/>
</dbReference>